<proteinExistence type="predicted"/>
<dbReference type="eggNOG" id="arCOG05901">
    <property type="taxonomic scope" value="Archaea"/>
</dbReference>
<dbReference type="KEGG" id="sto:STK_17640"/>
<organism evidence="1 2">
    <name type="scientific">Sulfurisphaera tokodaii (strain DSM 16993 / JCM 10545 / NBRC 100140 / 7)</name>
    <name type="common">Sulfolobus tokodaii</name>
    <dbReference type="NCBI Taxonomy" id="273063"/>
    <lineage>
        <taxon>Archaea</taxon>
        <taxon>Thermoproteota</taxon>
        <taxon>Thermoprotei</taxon>
        <taxon>Sulfolobales</taxon>
        <taxon>Sulfolobaceae</taxon>
        <taxon>Sulfurisphaera</taxon>
    </lineage>
</organism>
<protein>
    <submittedName>
        <fullName evidence="1">Uncharacterized protein</fullName>
    </submittedName>
</protein>
<accession>Q96ZS0</accession>
<dbReference type="PATRIC" id="fig|273063.9.peg.2017"/>
<keyword evidence="2" id="KW-1185">Reference proteome</keyword>
<evidence type="ECO:0000313" key="1">
    <source>
        <dbReference type="EMBL" id="BAB66854.1"/>
    </source>
</evidence>
<gene>
    <name evidence="1" type="primary">ST1764</name>
    <name evidence="1" type="ordered locus">STK_17640</name>
</gene>
<dbReference type="Proteomes" id="UP000001015">
    <property type="component" value="Chromosome"/>
</dbReference>
<reference evidence="2" key="1">
    <citation type="journal article" date="2001" name="DNA Res.">
        <title>Complete genome sequence of an aerobic thermoacidophilic Crenarchaeon, Sulfolobus tokodaii strain7.</title>
        <authorList>
            <person name="Kawarabayasi Y."/>
            <person name="Hino Y."/>
            <person name="Horikawa H."/>
            <person name="Jin-no K."/>
            <person name="Takahashi M."/>
            <person name="Sekine M."/>
            <person name="Baba S."/>
            <person name="Ankai A."/>
            <person name="Kosugi H."/>
            <person name="Hosoyama A."/>
            <person name="Fukui S."/>
            <person name="Nagai Y."/>
            <person name="Nishijima K."/>
            <person name="Otsuka R."/>
            <person name="Nakazawa H."/>
            <person name="Takamiya M."/>
            <person name="Kato Y."/>
            <person name="Yoshizawa T."/>
            <person name="Tanaka T."/>
            <person name="Kudoh Y."/>
            <person name="Yamazaki J."/>
            <person name="Kushida N."/>
            <person name="Oguchi A."/>
            <person name="Aoki K."/>
            <person name="Masuda S."/>
            <person name="Yanagii M."/>
            <person name="Nishimura M."/>
            <person name="Yamagishi A."/>
            <person name="Oshima T."/>
            <person name="Kikuchi H."/>
        </authorList>
    </citation>
    <scope>NUCLEOTIDE SEQUENCE [LARGE SCALE GENOMIC DNA]</scope>
    <source>
        <strain evidence="2">DSM 16993 / JCM 10545 / NBRC 100140 / 7</strain>
    </source>
</reference>
<dbReference type="EMBL" id="BA000023">
    <property type="protein sequence ID" value="BAB66854.1"/>
    <property type="molecule type" value="Genomic_DNA"/>
</dbReference>
<evidence type="ECO:0000313" key="2">
    <source>
        <dbReference type="Proteomes" id="UP000001015"/>
    </source>
</evidence>
<sequence length="1037" mass="121179">MREIFKVSEIRRLIRRGKALIGGLPFSGKTTLIKEACEDYCEERGVQFIELPKKFNNIDELNQWKEKIKGVGKAIIEGRSYIIDLLLGKVSLADKPSLQSLNLDLRGNIVSMKSLDAIEKIYYNGIRDDSAVSKILMYSTVTMSDYYTVIPRLVDEGIELYKQGKLNKILELVLGLKRLYYSFPKGDVSGEDSVIYALEKVIPKDIDFKTTWSELSETWKELTYYRLDSALRLLPGSAERIVSQREIRPMGDKVNLVDVDPFFVSLAEEGMSILLNGNNLCIVGPIRSGKSTLANYVHSMANLGDVEVVDYNNYDLLKLKEKLSSENKRFIAVLTEDILYALPLECAFIFSDTYVKDFIDYLYLKNNKIRRRKYNINIPHYYYYLYKLKYNMSYRKIEDEYRSDMTKYVISTIFGNNNELINNYLPLLVLGHKYLPFPPKVSKIILRYFNKQVDETFITWFSVFDFHDYEIGESEEIESKETEVIEKTREELIKEVKEKKLENDLLKVFFHRLISDEALPNIKIEDFVETAQGSYSPITQYILYNPDIIEELNWDLGEKLSEVCNSLRSIEDIIGDEESEIGVEKLAKGKIPYRLKKKIIEFYESNVNNYQNIYRILSSKNVNIGCLRKASKILKLYIVNAEDLEVFPWFEDKLYNAIIKTKDEELIRDYAKMSFKYFARYNTVINKEHLEWIEEISDYAKLAVTPIIRPYEVLSDEISVDDIKDPVEVYATLLSLIYLGIYGAEPKMPYTLVKYYSYIDPLYEKFVNYIKNIDEQSLSIIFDIVYDAQLDNKNHIFDFITQNVQAYGFGTGIIMFVDYDSESEFEEALEYIDSLVQPTYITLTRKKEMRDEELESLFEIYIVKLARVLLASRYEYKSVLQDIIELYSKAKNIKDKELEERIRLAYLISKLILYKEVEKTIPKLPEAILYKTSLALISGEEEKREFLKEVEAIRIGGKPIIEKLEYALEKLVPIHHLIPVLKAYFYLKGERTKILKMDEYLKNKIRGIPMFISNKIFNEIDAKENKNKFAASLILFI</sequence>
<name>Q96ZS0_SULTO</name>
<dbReference type="AlphaFoldDB" id="Q96ZS0"/>